<evidence type="ECO:0000313" key="3">
    <source>
        <dbReference type="Proteomes" id="UP000276133"/>
    </source>
</evidence>
<dbReference type="Proteomes" id="UP000276133">
    <property type="component" value="Unassembled WGS sequence"/>
</dbReference>
<sequence>MMSQTESNEVSLNDTSELSESMLEDEEELSSGIDQFSRNSTQISKSKKSSPITSHSKLSKNIQQSLLKMQSSSINKNVENNLKQNIKDYFAYNLKSSDFAFLKELYHVLNKIEDTWNQIGFNTETKQDRLGNFYQYLSLMLLQRCSKNLAAFFN</sequence>
<feature type="compositionally biased region" description="Polar residues" evidence="1">
    <location>
        <begin position="1"/>
        <end position="15"/>
    </location>
</feature>
<evidence type="ECO:0000313" key="2">
    <source>
        <dbReference type="EMBL" id="RNA45062.1"/>
    </source>
</evidence>
<organism evidence="2 3">
    <name type="scientific">Brachionus plicatilis</name>
    <name type="common">Marine rotifer</name>
    <name type="synonym">Brachionus muelleri</name>
    <dbReference type="NCBI Taxonomy" id="10195"/>
    <lineage>
        <taxon>Eukaryota</taxon>
        <taxon>Metazoa</taxon>
        <taxon>Spiralia</taxon>
        <taxon>Gnathifera</taxon>
        <taxon>Rotifera</taxon>
        <taxon>Eurotatoria</taxon>
        <taxon>Monogononta</taxon>
        <taxon>Pseudotrocha</taxon>
        <taxon>Ploima</taxon>
        <taxon>Brachionidae</taxon>
        <taxon>Brachionus</taxon>
    </lineage>
</organism>
<dbReference type="EMBL" id="REGN01000033">
    <property type="protein sequence ID" value="RNA45062.1"/>
    <property type="molecule type" value="Genomic_DNA"/>
</dbReference>
<keyword evidence="3" id="KW-1185">Reference proteome</keyword>
<gene>
    <name evidence="2" type="ORF">BpHYR1_034422</name>
</gene>
<reference evidence="2 3" key="1">
    <citation type="journal article" date="2018" name="Sci. Rep.">
        <title>Genomic signatures of local adaptation to the degree of environmental predictability in rotifers.</title>
        <authorList>
            <person name="Franch-Gras L."/>
            <person name="Hahn C."/>
            <person name="Garcia-Roger E.M."/>
            <person name="Carmona M.J."/>
            <person name="Serra M."/>
            <person name="Gomez A."/>
        </authorList>
    </citation>
    <scope>NUCLEOTIDE SEQUENCE [LARGE SCALE GENOMIC DNA]</scope>
    <source>
        <strain evidence="2">HYR1</strain>
    </source>
</reference>
<accession>A0A3M7TAE8</accession>
<feature type="compositionally biased region" description="Low complexity" evidence="1">
    <location>
        <begin position="40"/>
        <end position="56"/>
    </location>
</feature>
<comment type="caution">
    <text evidence="2">The sequence shown here is derived from an EMBL/GenBank/DDBJ whole genome shotgun (WGS) entry which is preliminary data.</text>
</comment>
<protein>
    <submittedName>
        <fullName evidence="2">Uncharacterized protein</fullName>
    </submittedName>
</protein>
<dbReference type="AlphaFoldDB" id="A0A3M7TAE8"/>
<name>A0A3M7TAE8_BRAPC</name>
<proteinExistence type="predicted"/>
<evidence type="ECO:0000256" key="1">
    <source>
        <dbReference type="SAM" id="MobiDB-lite"/>
    </source>
</evidence>
<feature type="region of interest" description="Disordered" evidence="1">
    <location>
        <begin position="1"/>
        <end position="59"/>
    </location>
</feature>